<dbReference type="Gramene" id="Psat02G0183300-T1">
    <property type="protein sequence ID" value="KAI5435157.1"/>
    <property type="gene ID" value="KIW84_021833"/>
</dbReference>
<keyword evidence="5" id="KW-1185">Reference proteome</keyword>
<reference evidence="4 5" key="1">
    <citation type="journal article" date="2022" name="Nat. Genet.">
        <title>Improved pea reference genome and pan-genome highlight genomic features and evolutionary characteristics.</title>
        <authorList>
            <person name="Yang T."/>
            <person name="Liu R."/>
            <person name="Luo Y."/>
            <person name="Hu S."/>
            <person name="Wang D."/>
            <person name="Wang C."/>
            <person name="Pandey M.K."/>
            <person name="Ge S."/>
            <person name="Xu Q."/>
            <person name="Li N."/>
            <person name="Li G."/>
            <person name="Huang Y."/>
            <person name="Saxena R.K."/>
            <person name="Ji Y."/>
            <person name="Li M."/>
            <person name="Yan X."/>
            <person name="He Y."/>
            <person name="Liu Y."/>
            <person name="Wang X."/>
            <person name="Xiang C."/>
            <person name="Varshney R.K."/>
            <person name="Ding H."/>
            <person name="Gao S."/>
            <person name="Zong X."/>
        </authorList>
    </citation>
    <scope>NUCLEOTIDE SEQUENCE [LARGE SCALE GENOMIC DNA]</scope>
    <source>
        <strain evidence="4 5">cv. Zhongwan 6</strain>
    </source>
</reference>
<name>A0A9D5B4H9_PEA</name>
<dbReference type="GO" id="GO:0030690">
    <property type="term" value="C:Noc1p-Noc2p complex"/>
    <property type="evidence" value="ECO:0007669"/>
    <property type="project" value="TreeGrafter"/>
</dbReference>
<dbReference type="Proteomes" id="UP001058974">
    <property type="component" value="Chromosome 2"/>
</dbReference>
<dbReference type="GO" id="GO:0030691">
    <property type="term" value="C:Noc2p-Noc3p complex"/>
    <property type="evidence" value="ECO:0007669"/>
    <property type="project" value="TreeGrafter"/>
</dbReference>
<comment type="caution">
    <text evidence="4">The sequence shown here is derived from an EMBL/GenBank/DDBJ whole genome shotgun (WGS) entry which is preliminary data.</text>
</comment>
<dbReference type="EMBL" id="JAMSHJ010000002">
    <property type="protein sequence ID" value="KAI5435157.1"/>
    <property type="molecule type" value="Genomic_DNA"/>
</dbReference>
<evidence type="ECO:0000313" key="5">
    <source>
        <dbReference type="Proteomes" id="UP001058974"/>
    </source>
</evidence>
<dbReference type="AlphaFoldDB" id="A0A9D5B4H9"/>
<dbReference type="PANTHER" id="PTHR12687">
    <property type="entry name" value="NUCLEOLAR COMPLEX 2 AND RAD4-RELATED"/>
    <property type="match status" value="1"/>
</dbReference>
<proteinExistence type="inferred from homology"/>
<comment type="subcellular location">
    <subcellularLocation>
        <location evidence="1">Nucleus</location>
    </subcellularLocation>
</comment>
<dbReference type="GO" id="GO:0005730">
    <property type="term" value="C:nucleolus"/>
    <property type="evidence" value="ECO:0007669"/>
    <property type="project" value="TreeGrafter"/>
</dbReference>
<sequence>MAVRDLAVCHYGNDEKNESMEKLSVRSSAVFDKIMLMWRTYGHIVKSYIGNALHILNQMTDSQMISFALHRLKYSSLLLAAFPSLIRKYLKVALHFWGTGGGAFPVAS</sequence>
<gene>
    <name evidence="4" type="ORF">KIW84_021833</name>
</gene>
<dbReference type="PANTHER" id="PTHR12687:SF4">
    <property type="entry name" value="NUCLEOLAR COMPLEX PROTEIN 2 HOMOLOG"/>
    <property type="match status" value="1"/>
</dbReference>
<dbReference type="GO" id="GO:0042273">
    <property type="term" value="P:ribosomal large subunit biogenesis"/>
    <property type="evidence" value="ECO:0007669"/>
    <property type="project" value="TreeGrafter"/>
</dbReference>
<organism evidence="4 5">
    <name type="scientific">Pisum sativum</name>
    <name type="common">Garden pea</name>
    <name type="synonym">Lathyrus oleraceus</name>
    <dbReference type="NCBI Taxonomy" id="3888"/>
    <lineage>
        <taxon>Eukaryota</taxon>
        <taxon>Viridiplantae</taxon>
        <taxon>Streptophyta</taxon>
        <taxon>Embryophyta</taxon>
        <taxon>Tracheophyta</taxon>
        <taxon>Spermatophyta</taxon>
        <taxon>Magnoliopsida</taxon>
        <taxon>eudicotyledons</taxon>
        <taxon>Gunneridae</taxon>
        <taxon>Pentapetalae</taxon>
        <taxon>rosids</taxon>
        <taxon>fabids</taxon>
        <taxon>Fabales</taxon>
        <taxon>Fabaceae</taxon>
        <taxon>Papilionoideae</taxon>
        <taxon>50 kb inversion clade</taxon>
        <taxon>NPAAA clade</taxon>
        <taxon>Hologalegina</taxon>
        <taxon>IRL clade</taxon>
        <taxon>Fabeae</taxon>
        <taxon>Lathyrus</taxon>
    </lineage>
</organism>
<evidence type="ECO:0000313" key="4">
    <source>
        <dbReference type="EMBL" id="KAI5435157.1"/>
    </source>
</evidence>
<evidence type="ECO:0000256" key="3">
    <source>
        <dbReference type="ARBA" id="ARBA00023242"/>
    </source>
</evidence>
<comment type="similarity">
    <text evidence="2">Belongs to the NOC2 family.</text>
</comment>
<protein>
    <submittedName>
        <fullName evidence="4">Uncharacterized protein</fullName>
    </submittedName>
</protein>
<keyword evidence="3" id="KW-0539">Nucleus</keyword>
<evidence type="ECO:0000256" key="2">
    <source>
        <dbReference type="ARBA" id="ARBA00005907"/>
    </source>
</evidence>
<dbReference type="InterPro" id="IPR005343">
    <property type="entry name" value="Noc2"/>
</dbReference>
<dbReference type="GO" id="GO:0005654">
    <property type="term" value="C:nucleoplasm"/>
    <property type="evidence" value="ECO:0007669"/>
    <property type="project" value="TreeGrafter"/>
</dbReference>
<accession>A0A9D5B4H9</accession>
<evidence type="ECO:0000256" key="1">
    <source>
        <dbReference type="ARBA" id="ARBA00004123"/>
    </source>
</evidence>